<dbReference type="GO" id="GO:0005886">
    <property type="term" value="C:plasma membrane"/>
    <property type="evidence" value="ECO:0007669"/>
    <property type="project" value="UniProtKB-SubCell"/>
</dbReference>
<comment type="caution">
    <text evidence="9">The sequence shown here is derived from an EMBL/GenBank/DDBJ whole genome shotgun (WGS) entry which is preliminary data.</text>
</comment>
<dbReference type="PROSITE" id="PS50928">
    <property type="entry name" value="ABC_TM1"/>
    <property type="match status" value="1"/>
</dbReference>
<dbReference type="GO" id="GO:0055085">
    <property type="term" value="P:transmembrane transport"/>
    <property type="evidence" value="ECO:0007669"/>
    <property type="project" value="InterPro"/>
</dbReference>
<comment type="similarity">
    <text evidence="7">Belongs to the binding-protein-dependent transport system permease family.</text>
</comment>
<evidence type="ECO:0000256" key="3">
    <source>
        <dbReference type="ARBA" id="ARBA00022475"/>
    </source>
</evidence>
<dbReference type="PANTHER" id="PTHR43163">
    <property type="entry name" value="DIPEPTIDE TRANSPORT SYSTEM PERMEASE PROTEIN DPPB-RELATED"/>
    <property type="match status" value="1"/>
</dbReference>
<evidence type="ECO:0000256" key="5">
    <source>
        <dbReference type="ARBA" id="ARBA00022989"/>
    </source>
</evidence>
<dbReference type="Pfam" id="PF19300">
    <property type="entry name" value="BPD_transp_1_N"/>
    <property type="match status" value="1"/>
</dbReference>
<sequence>MGKLIAFRLALVVPQLILVALVVFLMTYLVPGSPAAAILGTSANPERIAQVEAQLGLDQPFFTRMITWFAAAFQGDLGTSYAIGRPVTDMILERMPATLSLVFGGLVVAVLIGLALGLLGGTRPGSTTDRTTTTITAITVAIPEFWLGIVLLLVFSVQLRWVPVIAYVPFEVDPVRWAQGLILPSIALGVGSAALIARSMRTSMAETLSARWVDTLTATGMSRGRVIFRYGLKNALIPVLASTGLTVSILIGASFVVGQVFAFPGIGDLMLRSVIGKDFPVVQGGVLMIALIVILVNFVLDICYGLLNPKARPQ</sequence>
<feature type="domain" description="ABC transmembrane type-1" evidence="8">
    <location>
        <begin position="95"/>
        <end position="300"/>
    </location>
</feature>
<evidence type="ECO:0000256" key="6">
    <source>
        <dbReference type="ARBA" id="ARBA00023136"/>
    </source>
</evidence>
<evidence type="ECO:0000256" key="2">
    <source>
        <dbReference type="ARBA" id="ARBA00022448"/>
    </source>
</evidence>
<comment type="subcellular location">
    <subcellularLocation>
        <location evidence="1 7">Cell membrane</location>
        <topology evidence="1 7">Multi-pass membrane protein</topology>
    </subcellularLocation>
</comment>
<feature type="transmembrane region" description="Helical" evidence="7">
    <location>
        <begin position="7"/>
        <end position="30"/>
    </location>
</feature>
<evidence type="ECO:0000256" key="4">
    <source>
        <dbReference type="ARBA" id="ARBA00022692"/>
    </source>
</evidence>
<organism evidence="9 10">
    <name type="scientific">Microbacterium thalassium</name>
    <dbReference type="NCBI Taxonomy" id="362649"/>
    <lineage>
        <taxon>Bacteria</taxon>
        <taxon>Bacillati</taxon>
        <taxon>Actinomycetota</taxon>
        <taxon>Actinomycetes</taxon>
        <taxon>Micrococcales</taxon>
        <taxon>Microbacteriaceae</taxon>
        <taxon>Microbacterium</taxon>
    </lineage>
</organism>
<evidence type="ECO:0000313" key="9">
    <source>
        <dbReference type="EMBL" id="MBB6389935.1"/>
    </source>
</evidence>
<feature type="transmembrane region" description="Helical" evidence="7">
    <location>
        <begin position="281"/>
        <end position="307"/>
    </location>
</feature>
<dbReference type="PANTHER" id="PTHR43163:SF6">
    <property type="entry name" value="DIPEPTIDE TRANSPORT SYSTEM PERMEASE PROTEIN DPPB-RELATED"/>
    <property type="match status" value="1"/>
</dbReference>
<keyword evidence="3" id="KW-1003">Cell membrane</keyword>
<keyword evidence="10" id="KW-1185">Reference proteome</keyword>
<evidence type="ECO:0000256" key="1">
    <source>
        <dbReference type="ARBA" id="ARBA00004651"/>
    </source>
</evidence>
<feature type="transmembrane region" description="Helical" evidence="7">
    <location>
        <begin position="133"/>
        <end position="157"/>
    </location>
</feature>
<keyword evidence="5 7" id="KW-1133">Transmembrane helix</keyword>
<feature type="transmembrane region" description="Helical" evidence="7">
    <location>
        <begin position="177"/>
        <end position="197"/>
    </location>
</feature>
<gene>
    <name evidence="9" type="ORF">HD594_000248</name>
</gene>
<feature type="transmembrane region" description="Helical" evidence="7">
    <location>
        <begin position="99"/>
        <end position="121"/>
    </location>
</feature>
<reference evidence="9 10" key="1">
    <citation type="submission" date="2020-08" db="EMBL/GenBank/DDBJ databases">
        <title>Sequencing the genomes of 1000 actinobacteria strains.</title>
        <authorList>
            <person name="Klenk H.-P."/>
        </authorList>
    </citation>
    <scope>NUCLEOTIDE SEQUENCE [LARGE SCALE GENOMIC DNA]</scope>
    <source>
        <strain evidence="9 10">DSM 12511</strain>
    </source>
</reference>
<dbReference type="Pfam" id="PF00528">
    <property type="entry name" value="BPD_transp_1"/>
    <property type="match status" value="1"/>
</dbReference>
<dbReference type="Gene3D" id="1.10.3720.10">
    <property type="entry name" value="MetI-like"/>
    <property type="match status" value="1"/>
</dbReference>
<evidence type="ECO:0000313" key="10">
    <source>
        <dbReference type="Proteomes" id="UP000537775"/>
    </source>
</evidence>
<feature type="transmembrane region" description="Helical" evidence="7">
    <location>
        <begin position="235"/>
        <end position="261"/>
    </location>
</feature>
<name>A0A7X0FMT2_9MICO</name>
<dbReference type="SUPFAM" id="SSF161098">
    <property type="entry name" value="MetI-like"/>
    <property type="match status" value="1"/>
</dbReference>
<accession>A0A7X0FMT2</accession>
<keyword evidence="2 7" id="KW-0813">Transport</keyword>
<dbReference type="RefSeq" id="WP_184749211.1">
    <property type="nucleotide sequence ID" value="NZ_BAAAJR010000008.1"/>
</dbReference>
<dbReference type="EMBL" id="JACHML010000001">
    <property type="protein sequence ID" value="MBB6389935.1"/>
    <property type="molecule type" value="Genomic_DNA"/>
</dbReference>
<evidence type="ECO:0000259" key="8">
    <source>
        <dbReference type="PROSITE" id="PS50928"/>
    </source>
</evidence>
<dbReference type="AlphaFoldDB" id="A0A7X0FMT2"/>
<dbReference type="InterPro" id="IPR045621">
    <property type="entry name" value="BPD_transp_1_N"/>
</dbReference>
<dbReference type="CDD" id="cd06261">
    <property type="entry name" value="TM_PBP2"/>
    <property type="match status" value="1"/>
</dbReference>
<dbReference type="InterPro" id="IPR035906">
    <property type="entry name" value="MetI-like_sf"/>
</dbReference>
<keyword evidence="6 7" id="KW-0472">Membrane</keyword>
<keyword evidence="4 7" id="KW-0812">Transmembrane</keyword>
<protein>
    <submittedName>
        <fullName evidence="9">Peptide/nickel transport system permease protein</fullName>
    </submittedName>
</protein>
<proteinExistence type="inferred from homology"/>
<evidence type="ECO:0000256" key="7">
    <source>
        <dbReference type="RuleBase" id="RU363032"/>
    </source>
</evidence>
<dbReference type="InterPro" id="IPR000515">
    <property type="entry name" value="MetI-like"/>
</dbReference>
<dbReference type="Proteomes" id="UP000537775">
    <property type="component" value="Unassembled WGS sequence"/>
</dbReference>